<proteinExistence type="inferred from homology"/>
<feature type="transmembrane region" description="Helical" evidence="14">
    <location>
        <begin position="170"/>
        <end position="202"/>
    </location>
</feature>
<evidence type="ECO:0000256" key="12">
    <source>
        <dbReference type="ARBA" id="ARBA00040080"/>
    </source>
</evidence>
<dbReference type="AlphaFoldDB" id="A0A251WY98"/>
<keyword evidence="6 13" id="KW-0812">Transmembrane</keyword>
<keyword evidence="11 14" id="KW-0472">Membrane</keyword>
<evidence type="ECO:0000256" key="13">
    <source>
        <dbReference type="RuleBase" id="RU003943"/>
    </source>
</evidence>
<feature type="transmembrane region" description="Helical" evidence="14">
    <location>
        <begin position="86"/>
        <end position="106"/>
    </location>
</feature>
<reference evidence="15 16" key="1">
    <citation type="submission" date="2016-12" db="EMBL/GenBank/DDBJ databases">
        <title>The draft genome sequence of HSLHS2.</title>
        <authorList>
            <person name="Hu D."/>
            <person name="Wang L."/>
            <person name="Shao Z."/>
        </authorList>
    </citation>
    <scope>NUCLEOTIDE SEQUENCE [LARGE SCALE GENOMIC DNA]</scope>
    <source>
        <strain evidence="15">MCCC 1A06712</strain>
    </source>
</reference>
<dbReference type="Proteomes" id="UP000194664">
    <property type="component" value="Unassembled WGS sequence"/>
</dbReference>
<evidence type="ECO:0000256" key="6">
    <source>
        <dbReference type="ARBA" id="ARBA00022692"/>
    </source>
</evidence>
<keyword evidence="4 13" id="KW-0813">Transport</keyword>
<feature type="transmembrane region" description="Helical" evidence="14">
    <location>
        <begin position="127"/>
        <end position="145"/>
    </location>
</feature>
<dbReference type="GO" id="GO:0010043">
    <property type="term" value="P:response to zinc ion"/>
    <property type="evidence" value="ECO:0007669"/>
    <property type="project" value="TreeGrafter"/>
</dbReference>
<keyword evidence="10" id="KW-0406">Ion transport</keyword>
<dbReference type="GO" id="GO:0055085">
    <property type="term" value="P:transmembrane transport"/>
    <property type="evidence" value="ECO:0007669"/>
    <property type="project" value="InterPro"/>
</dbReference>
<comment type="function">
    <text evidence="1">Involved in the high-affinity zinc uptake transport system.</text>
</comment>
<dbReference type="Gene3D" id="1.10.3470.10">
    <property type="entry name" value="ABC transporter involved in vitamin B12 uptake, BtuC"/>
    <property type="match status" value="1"/>
</dbReference>
<evidence type="ECO:0000256" key="11">
    <source>
        <dbReference type="ARBA" id="ARBA00023136"/>
    </source>
</evidence>
<dbReference type="RefSeq" id="WP_086451584.1">
    <property type="nucleotide sequence ID" value="NZ_MSPP01000003.1"/>
</dbReference>
<evidence type="ECO:0000313" key="16">
    <source>
        <dbReference type="Proteomes" id="UP000194664"/>
    </source>
</evidence>
<feature type="transmembrane region" description="Helical" evidence="14">
    <location>
        <begin position="41"/>
        <end position="74"/>
    </location>
</feature>
<dbReference type="OrthoDB" id="9783937at2"/>
<keyword evidence="7" id="KW-0862">Zinc</keyword>
<dbReference type="PANTHER" id="PTHR30477:SF23">
    <property type="entry name" value="HIGH-AFFINITY ZINC UPTAKE SYSTEM MEMBRANE PROTEIN ZNUB"/>
    <property type="match status" value="1"/>
</dbReference>
<feature type="transmembrane region" description="Helical" evidence="14">
    <location>
        <begin position="241"/>
        <end position="261"/>
    </location>
</feature>
<dbReference type="GO" id="GO:0043190">
    <property type="term" value="C:ATP-binding cassette (ABC) transporter complex"/>
    <property type="evidence" value="ECO:0007669"/>
    <property type="project" value="InterPro"/>
</dbReference>
<evidence type="ECO:0000313" key="15">
    <source>
        <dbReference type="EMBL" id="OUD09105.1"/>
    </source>
</evidence>
<dbReference type="Pfam" id="PF00950">
    <property type="entry name" value="ABC-3"/>
    <property type="match status" value="1"/>
</dbReference>
<keyword evidence="8" id="KW-0864">Zinc transport</keyword>
<evidence type="ECO:0000256" key="7">
    <source>
        <dbReference type="ARBA" id="ARBA00022833"/>
    </source>
</evidence>
<gene>
    <name evidence="15" type="ORF">BVC71_10365</name>
</gene>
<accession>A0A251WY98</accession>
<name>A0A251WY98_9RHOB</name>
<feature type="transmembrane region" description="Helical" evidence="14">
    <location>
        <begin position="214"/>
        <end position="235"/>
    </location>
</feature>
<keyword evidence="9 14" id="KW-1133">Transmembrane helix</keyword>
<evidence type="ECO:0000256" key="1">
    <source>
        <dbReference type="ARBA" id="ARBA00002313"/>
    </source>
</evidence>
<dbReference type="InterPro" id="IPR037294">
    <property type="entry name" value="ABC_BtuC-like"/>
</dbReference>
<dbReference type="PANTHER" id="PTHR30477">
    <property type="entry name" value="ABC-TRANSPORTER METAL-BINDING PROTEIN"/>
    <property type="match status" value="1"/>
</dbReference>
<evidence type="ECO:0000256" key="3">
    <source>
        <dbReference type="ARBA" id="ARBA00008034"/>
    </source>
</evidence>
<keyword evidence="16" id="KW-1185">Reference proteome</keyword>
<dbReference type="SUPFAM" id="SSF81345">
    <property type="entry name" value="ABC transporter involved in vitamin B12 uptake, BtuC"/>
    <property type="match status" value="1"/>
</dbReference>
<comment type="caution">
    <text evidence="15">The sequence shown here is derived from an EMBL/GenBank/DDBJ whole genome shotgun (WGS) entry which is preliminary data.</text>
</comment>
<dbReference type="EMBL" id="MSPP01000003">
    <property type="protein sequence ID" value="OUD09105.1"/>
    <property type="molecule type" value="Genomic_DNA"/>
</dbReference>
<dbReference type="GO" id="GO:0006829">
    <property type="term" value="P:zinc ion transport"/>
    <property type="evidence" value="ECO:0007669"/>
    <property type="project" value="UniProtKB-KW"/>
</dbReference>
<evidence type="ECO:0000256" key="10">
    <source>
        <dbReference type="ARBA" id="ARBA00023065"/>
    </source>
</evidence>
<comment type="subcellular location">
    <subcellularLocation>
        <location evidence="2 13">Cell membrane</location>
        <topology evidence="2 13">Multi-pass membrane protein</topology>
    </subcellularLocation>
</comment>
<sequence>MLDDFFIRALIAGVGTAITAGWLGTFVVWRRMAYFGDATAHAAVLGVALALGFQISILVGVTFTASGMAVLLWALHGRGFSVDTLLGVLSHGALAIGLLAVAMVPGPRVSLDAYLFGDILTVSKMDLAVIWCGLAVVAGVLWWRWSALVTSTVSPDLAYAAGVDPRREQLILSLLLAGVVAVSIKVVGALLITALLIIPAAAARNVARTPEMMAVIAALIGGASAIGGLHASLWFDAPAGPPIVVAAIILFALGVVLRPLFIRR</sequence>
<dbReference type="InterPro" id="IPR001626">
    <property type="entry name" value="ABC_TroCD"/>
</dbReference>
<evidence type="ECO:0000256" key="14">
    <source>
        <dbReference type="SAM" id="Phobius"/>
    </source>
</evidence>
<evidence type="ECO:0000256" key="2">
    <source>
        <dbReference type="ARBA" id="ARBA00004651"/>
    </source>
</evidence>
<evidence type="ECO:0000256" key="4">
    <source>
        <dbReference type="ARBA" id="ARBA00022448"/>
    </source>
</evidence>
<evidence type="ECO:0000256" key="9">
    <source>
        <dbReference type="ARBA" id="ARBA00022989"/>
    </source>
</evidence>
<organism evidence="15 16">
    <name type="scientific">Marivivens niveibacter</name>
    <dbReference type="NCBI Taxonomy" id="1930667"/>
    <lineage>
        <taxon>Bacteria</taxon>
        <taxon>Pseudomonadati</taxon>
        <taxon>Pseudomonadota</taxon>
        <taxon>Alphaproteobacteria</taxon>
        <taxon>Rhodobacterales</taxon>
        <taxon>Paracoccaceae</taxon>
        <taxon>Marivivens group</taxon>
        <taxon>Marivivens</taxon>
    </lineage>
</organism>
<comment type="similarity">
    <text evidence="3 13">Belongs to the ABC-3 integral membrane protein family.</text>
</comment>
<feature type="transmembrane region" description="Helical" evidence="14">
    <location>
        <begin position="6"/>
        <end position="29"/>
    </location>
</feature>
<evidence type="ECO:0000256" key="8">
    <source>
        <dbReference type="ARBA" id="ARBA00022906"/>
    </source>
</evidence>
<protein>
    <recommendedName>
        <fullName evidence="12">High-affinity zinc uptake system membrane protein ZnuB</fullName>
    </recommendedName>
</protein>
<keyword evidence="5" id="KW-1003">Cell membrane</keyword>
<evidence type="ECO:0000256" key="5">
    <source>
        <dbReference type="ARBA" id="ARBA00022475"/>
    </source>
</evidence>